<dbReference type="AlphaFoldDB" id="A0AAN6VK53"/>
<dbReference type="Pfam" id="PF16969">
    <property type="entry name" value="SRP68"/>
    <property type="match status" value="1"/>
</dbReference>
<comment type="subcellular location">
    <subcellularLocation>
        <location evidence="1">Cytoplasm</location>
    </subcellularLocation>
    <subcellularLocation>
        <location evidence="2">Nucleus</location>
        <location evidence="2">Nucleolus</location>
    </subcellularLocation>
</comment>
<feature type="region of interest" description="Disordered" evidence="10">
    <location>
        <begin position="542"/>
        <end position="578"/>
    </location>
</feature>
<dbReference type="PANTHER" id="PTHR12860">
    <property type="entry name" value="SIGNAL RECOGNITION PARTICLE 68 KDA PROTEIN"/>
    <property type="match status" value="1"/>
</dbReference>
<dbReference type="Proteomes" id="UP001302745">
    <property type="component" value="Unassembled WGS sequence"/>
</dbReference>
<feature type="compositionally biased region" description="Basic and acidic residues" evidence="10">
    <location>
        <begin position="376"/>
        <end position="389"/>
    </location>
</feature>
<dbReference type="InterPro" id="IPR026258">
    <property type="entry name" value="SRP68"/>
</dbReference>
<keyword evidence="6" id="KW-0733">Signal recognition particle</keyword>
<reference evidence="11" key="1">
    <citation type="journal article" date="2023" name="Mol. Phylogenet. Evol.">
        <title>Genome-scale phylogeny and comparative genomics of the fungal order Sordariales.</title>
        <authorList>
            <person name="Hensen N."/>
            <person name="Bonometti L."/>
            <person name="Westerberg I."/>
            <person name="Brannstrom I.O."/>
            <person name="Guillou S."/>
            <person name="Cros-Aarteil S."/>
            <person name="Calhoun S."/>
            <person name="Haridas S."/>
            <person name="Kuo A."/>
            <person name="Mondo S."/>
            <person name="Pangilinan J."/>
            <person name="Riley R."/>
            <person name="LaButti K."/>
            <person name="Andreopoulos B."/>
            <person name="Lipzen A."/>
            <person name="Chen C."/>
            <person name="Yan M."/>
            <person name="Daum C."/>
            <person name="Ng V."/>
            <person name="Clum A."/>
            <person name="Steindorff A."/>
            <person name="Ohm R.A."/>
            <person name="Martin F."/>
            <person name="Silar P."/>
            <person name="Natvig D.O."/>
            <person name="Lalanne C."/>
            <person name="Gautier V."/>
            <person name="Ament-Velasquez S.L."/>
            <person name="Kruys A."/>
            <person name="Hutchinson M.I."/>
            <person name="Powell A.J."/>
            <person name="Barry K."/>
            <person name="Miller A.N."/>
            <person name="Grigoriev I.V."/>
            <person name="Debuchy R."/>
            <person name="Gladieux P."/>
            <person name="Hiltunen Thoren M."/>
            <person name="Johannesson H."/>
        </authorList>
    </citation>
    <scope>NUCLEOTIDE SEQUENCE</scope>
    <source>
        <strain evidence="11">CBS 538.74</strain>
    </source>
</reference>
<feature type="region of interest" description="Disordered" evidence="10">
    <location>
        <begin position="628"/>
        <end position="670"/>
    </location>
</feature>
<keyword evidence="4" id="KW-0963">Cytoplasm</keyword>
<dbReference type="CDD" id="cd15481">
    <property type="entry name" value="SRP68-RBD"/>
    <property type="match status" value="1"/>
</dbReference>
<gene>
    <name evidence="11" type="ORF">C8A00DRAFT_44214</name>
</gene>
<feature type="region of interest" description="Disordered" evidence="10">
    <location>
        <begin position="367"/>
        <end position="390"/>
    </location>
</feature>
<evidence type="ECO:0000256" key="4">
    <source>
        <dbReference type="ARBA" id="ARBA00022490"/>
    </source>
</evidence>
<comment type="caution">
    <text evidence="11">The sequence shown here is derived from an EMBL/GenBank/DDBJ whole genome shotgun (WGS) entry which is preliminary data.</text>
</comment>
<name>A0AAN6VK53_9PEZI</name>
<dbReference type="InterPro" id="IPR034652">
    <property type="entry name" value="SRP68-RBD"/>
</dbReference>
<dbReference type="EMBL" id="MU856962">
    <property type="protein sequence ID" value="KAK4152785.1"/>
    <property type="molecule type" value="Genomic_DNA"/>
</dbReference>
<dbReference type="PANTHER" id="PTHR12860:SF0">
    <property type="entry name" value="SIGNAL RECOGNITION PARTICLE SUBUNIT SRP68"/>
    <property type="match status" value="1"/>
</dbReference>
<organism evidence="11 12">
    <name type="scientific">Chaetomidium leptoderma</name>
    <dbReference type="NCBI Taxonomy" id="669021"/>
    <lineage>
        <taxon>Eukaryota</taxon>
        <taxon>Fungi</taxon>
        <taxon>Dikarya</taxon>
        <taxon>Ascomycota</taxon>
        <taxon>Pezizomycotina</taxon>
        <taxon>Sordariomycetes</taxon>
        <taxon>Sordariomycetidae</taxon>
        <taxon>Sordariales</taxon>
        <taxon>Chaetomiaceae</taxon>
        <taxon>Chaetomidium</taxon>
    </lineage>
</organism>
<keyword evidence="5" id="KW-0694">RNA-binding</keyword>
<dbReference type="PIRSF" id="PIRSF038995">
    <property type="entry name" value="SRP68"/>
    <property type="match status" value="1"/>
</dbReference>
<feature type="compositionally biased region" description="Low complexity" evidence="10">
    <location>
        <begin position="549"/>
        <end position="570"/>
    </location>
</feature>
<evidence type="ECO:0000313" key="11">
    <source>
        <dbReference type="EMBL" id="KAK4152785.1"/>
    </source>
</evidence>
<evidence type="ECO:0000256" key="1">
    <source>
        <dbReference type="ARBA" id="ARBA00004496"/>
    </source>
</evidence>
<keyword evidence="12" id="KW-1185">Reference proteome</keyword>
<reference evidence="11" key="2">
    <citation type="submission" date="2023-05" db="EMBL/GenBank/DDBJ databases">
        <authorList>
            <consortium name="Lawrence Berkeley National Laboratory"/>
            <person name="Steindorff A."/>
            <person name="Hensen N."/>
            <person name="Bonometti L."/>
            <person name="Westerberg I."/>
            <person name="Brannstrom I.O."/>
            <person name="Guillou S."/>
            <person name="Cros-Aarteil S."/>
            <person name="Calhoun S."/>
            <person name="Haridas S."/>
            <person name="Kuo A."/>
            <person name="Mondo S."/>
            <person name="Pangilinan J."/>
            <person name="Riley R."/>
            <person name="Labutti K."/>
            <person name="Andreopoulos B."/>
            <person name="Lipzen A."/>
            <person name="Chen C."/>
            <person name="Yanf M."/>
            <person name="Daum C."/>
            <person name="Ng V."/>
            <person name="Clum A."/>
            <person name="Ohm R."/>
            <person name="Martin F."/>
            <person name="Silar P."/>
            <person name="Natvig D."/>
            <person name="Lalanne C."/>
            <person name="Gautier V."/>
            <person name="Ament-Velasquez S.L."/>
            <person name="Kruys A."/>
            <person name="Hutchinson M.I."/>
            <person name="Powell A.J."/>
            <person name="Barry K."/>
            <person name="Miller A.N."/>
            <person name="Grigoriev I.V."/>
            <person name="Debuchy R."/>
            <person name="Gladieux P."/>
            <person name="Thoren M.H."/>
            <person name="Johannesson H."/>
        </authorList>
    </citation>
    <scope>NUCLEOTIDE SEQUENCE</scope>
    <source>
        <strain evidence="11">CBS 538.74</strain>
    </source>
</reference>
<dbReference type="InterPro" id="IPR038253">
    <property type="entry name" value="SRP68_N_sf"/>
</dbReference>
<evidence type="ECO:0000256" key="7">
    <source>
        <dbReference type="ARBA" id="ARBA00023242"/>
    </source>
</evidence>
<comment type="similarity">
    <text evidence="3">Belongs to the SRP68 family.</text>
</comment>
<evidence type="ECO:0000256" key="8">
    <source>
        <dbReference type="ARBA" id="ARBA00023274"/>
    </source>
</evidence>
<dbReference type="GO" id="GO:0030942">
    <property type="term" value="F:endoplasmic reticulum signal peptide binding"/>
    <property type="evidence" value="ECO:0007669"/>
    <property type="project" value="InterPro"/>
</dbReference>
<evidence type="ECO:0000256" key="2">
    <source>
        <dbReference type="ARBA" id="ARBA00004604"/>
    </source>
</evidence>
<evidence type="ECO:0000256" key="6">
    <source>
        <dbReference type="ARBA" id="ARBA00023135"/>
    </source>
</evidence>
<dbReference type="GO" id="GO:0005786">
    <property type="term" value="C:signal recognition particle, endoplasmic reticulum targeting"/>
    <property type="evidence" value="ECO:0007669"/>
    <property type="project" value="UniProtKB-KW"/>
</dbReference>
<accession>A0AAN6VK53</accession>
<dbReference type="GO" id="GO:0005047">
    <property type="term" value="F:signal recognition particle binding"/>
    <property type="evidence" value="ECO:0007669"/>
    <property type="project" value="InterPro"/>
</dbReference>
<dbReference type="GO" id="GO:0005730">
    <property type="term" value="C:nucleolus"/>
    <property type="evidence" value="ECO:0007669"/>
    <property type="project" value="UniProtKB-SubCell"/>
</dbReference>
<keyword evidence="8" id="KW-0687">Ribonucleoprotein</keyword>
<evidence type="ECO:0000313" key="12">
    <source>
        <dbReference type="Proteomes" id="UP001302745"/>
    </source>
</evidence>
<dbReference type="GO" id="GO:0006614">
    <property type="term" value="P:SRP-dependent cotranslational protein targeting to membrane"/>
    <property type="evidence" value="ECO:0007669"/>
    <property type="project" value="InterPro"/>
</dbReference>
<evidence type="ECO:0000256" key="10">
    <source>
        <dbReference type="SAM" id="MobiDB-lite"/>
    </source>
</evidence>
<sequence>MDITKSVVSLREKALLYGDYSTYWSQLSGKLLNCRKKLNIATKGRAKFHPKAPVTPEQIAENHEYLQLQLLTAERAWAHAMSMKASHSADTKGMMGKARSHIVSRLDKGARTAERLAQALSSSASGASSTDILDARAYAALLRGAALFEKQSWEPCLKSYAVCRIIYSALATSAKGDVFKDLLSETVDPSIRYAAYQAKIPRTLPIATIARKAFDHADPELADRIKQLNPAVLEHGDTDAKKGAEGAPTTLTWRGREVKIEDAAIAIAWAAVGTARGKLAEKLASTGTLHPKDMAAAYDDILIASQDAVDATKQAIDELRAEGVTQGDARMQSLQITRTAVNYEMISWRIGRNRVLVGENDGVKMEFGPTSRKKKQVEESEIDRSKNEAPGRQIARLKEKVVLYDGILQSLESIKELPGVANDQSLSGRIGATSQYFTALKYASLPPYPPFCIPRTETNQTKRSLAIARSHAIAGNAVNSLALIKHSIDQCKAAIPSLSDHDNDDEFTPRNIQVTKRDTAFLHDTLTGELQRGRALVEIFNSTNSNSNKPPAQQQPPTTTTAGSASTKPPLSSRLSDYPAGGVDLDNIVTYPPRLEPFPVKPLFLDVAWNYLEYPGKKTEQQQPAVGVVKQQQGGGGPAAVQEEEESGAGAAAEAEAAKPQKRGWFGLGR</sequence>
<evidence type="ECO:0000256" key="9">
    <source>
        <dbReference type="ARBA" id="ARBA00029498"/>
    </source>
</evidence>
<protein>
    <recommendedName>
        <fullName evidence="9">Signal recognition particle subunit SRP68</fullName>
    </recommendedName>
</protein>
<evidence type="ECO:0000256" key="3">
    <source>
        <dbReference type="ARBA" id="ARBA00009352"/>
    </source>
</evidence>
<keyword evidence="7" id="KW-0539">Nucleus</keyword>
<proteinExistence type="inferred from homology"/>
<dbReference type="GO" id="GO:0008312">
    <property type="term" value="F:7S RNA binding"/>
    <property type="evidence" value="ECO:0007669"/>
    <property type="project" value="InterPro"/>
</dbReference>
<dbReference type="Gene3D" id="1.10.3450.40">
    <property type="entry name" value="Signal recognition particle, SRP68 subunit, RNA-binding domain"/>
    <property type="match status" value="1"/>
</dbReference>
<evidence type="ECO:0000256" key="5">
    <source>
        <dbReference type="ARBA" id="ARBA00022884"/>
    </source>
</evidence>